<dbReference type="EMBL" id="KF796600">
    <property type="protein sequence ID" value="AHN97816.1"/>
    <property type="molecule type" value="Genomic_DNA"/>
</dbReference>
<name>X2LJH4_9BACT</name>
<sequence length="203" mass="22575">PVTDAMLGAAKQIVDASGSAVAARMLGSEIHAPSEPQPMSWLFTMAGVEPRTVRDFQLARPEQFVLHPAFDLLREDYVAVSGFFEIVAEGKAAGEFSIPRDRLLFFSTPRPGEVLVNTTRIPANHPVPHQEGLRQISELATFLINRVPGFARARLGRIADDIGERESFRLQGRQTLSVEDIVEFSSARGWPARKFSRRCFARE</sequence>
<protein>
    <submittedName>
        <fullName evidence="1">Fumarate reductase/succinate dehydrogenase</fullName>
    </submittedName>
</protein>
<dbReference type="Pfam" id="PF12831">
    <property type="entry name" value="FAD_oxidored"/>
    <property type="match status" value="1"/>
</dbReference>
<evidence type="ECO:0000313" key="1">
    <source>
        <dbReference type="EMBL" id="AHN97816.1"/>
    </source>
</evidence>
<accession>X2LJH4</accession>
<dbReference type="AlphaFoldDB" id="X2LJH4"/>
<proteinExistence type="predicted"/>
<organism evidence="1">
    <name type="scientific">uncultured bacterium lac84</name>
    <dbReference type="NCBI Taxonomy" id="1447248"/>
    <lineage>
        <taxon>Bacteria</taxon>
        <taxon>environmental samples</taxon>
    </lineage>
</organism>
<feature type="non-terminal residue" evidence="1">
    <location>
        <position position="1"/>
    </location>
</feature>
<reference evidence="1" key="1">
    <citation type="submission" date="2013-10" db="EMBL/GenBank/DDBJ databases">
        <title>Functional metagenomics reveals novel beta-galactosidases not predictable from gene sequences.</title>
        <authorList>
            <person name="Cheng J."/>
            <person name="Engel K."/>
            <person name="Romantsov T."/>
            <person name="Neufeld J.D."/>
            <person name="Rose D.R."/>
            <person name="Charles T.C."/>
        </authorList>
    </citation>
    <scope>NUCLEOTIDE SEQUENCE</scope>
</reference>